<reference evidence="2 3" key="1">
    <citation type="journal article" date="2019" name="Int. J. Syst. Evol. Microbiol.">
        <title>The Global Catalogue of Microorganisms (GCM) 10K type strain sequencing project: providing services to taxonomists for standard genome sequencing and annotation.</title>
        <authorList>
            <consortium name="The Broad Institute Genomics Platform"/>
            <consortium name="The Broad Institute Genome Sequencing Center for Infectious Disease"/>
            <person name="Wu L."/>
            <person name="Ma J."/>
        </authorList>
    </citation>
    <scope>NUCLEOTIDE SEQUENCE [LARGE SCALE GENOMIC DNA]</scope>
    <source>
        <strain evidence="2 3">JCM 11896</strain>
    </source>
</reference>
<dbReference type="Pfam" id="PF03480">
    <property type="entry name" value="DctP"/>
    <property type="match status" value="1"/>
</dbReference>
<dbReference type="PANTHER" id="PTHR33376:SF4">
    <property type="entry name" value="SIALIC ACID-BINDING PERIPLASMIC PROTEIN SIAP"/>
    <property type="match status" value="1"/>
</dbReference>
<dbReference type="Proteomes" id="UP001501414">
    <property type="component" value="Unassembled WGS sequence"/>
</dbReference>
<keyword evidence="1" id="KW-0732">Signal</keyword>
<dbReference type="Gene3D" id="3.40.190.170">
    <property type="entry name" value="Bacterial extracellular solute-binding protein, family 7"/>
    <property type="match status" value="1"/>
</dbReference>
<evidence type="ECO:0000256" key="1">
    <source>
        <dbReference type="ARBA" id="ARBA00022729"/>
    </source>
</evidence>
<evidence type="ECO:0000313" key="2">
    <source>
        <dbReference type="EMBL" id="GAA1394629.1"/>
    </source>
</evidence>
<name>A0ABN1Y0K3_9PSEU</name>
<dbReference type="InterPro" id="IPR038404">
    <property type="entry name" value="TRAP_DctP_sf"/>
</dbReference>
<accession>A0ABN1Y0K3</accession>
<dbReference type="NCBIfam" id="NF037995">
    <property type="entry name" value="TRAP_S1"/>
    <property type="match status" value="1"/>
</dbReference>
<keyword evidence="3" id="KW-1185">Reference proteome</keyword>
<dbReference type="PANTHER" id="PTHR33376">
    <property type="match status" value="1"/>
</dbReference>
<dbReference type="InterPro" id="IPR018389">
    <property type="entry name" value="DctP_fam"/>
</dbReference>
<sequence>MALLLSGCGLGGPIDASDIPVAPGEPGDTVLRLAHAYDVSHPVEQCGTPLIQQELLGSGITVESYPSAQLGTEAESLEQVAAGGLDLTVAGPSFLGVWYEPAAVLDGAYLFDDVGEFVAAVEGPVVARVHEEFRERSGMRVLSSWYYGTRHITADRPVERPEDLAGVKIRTPDAPLYLTNFGIMGGAATPMALGEVYLALQQGTLDAQENPVPTISSSGFHEVQDHLNLTGHIVQGVHLITNDELNSALEPEQRDRLDAAAAAAGEAIRECILAEETGIVEQWRAEGTLTVHDVDIAPFADRVRAELPGRVSWGAVYEEIRESVR</sequence>
<dbReference type="EMBL" id="BAAAJK010000027">
    <property type="protein sequence ID" value="GAA1394629.1"/>
    <property type="molecule type" value="Genomic_DNA"/>
</dbReference>
<organism evidence="2 3">
    <name type="scientific">Pseudonocardia kongjuensis</name>
    <dbReference type="NCBI Taxonomy" id="102227"/>
    <lineage>
        <taxon>Bacteria</taxon>
        <taxon>Bacillati</taxon>
        <taxon>Actinomycetota</taxon>
        <taxon>Actinomycetes</taxon>
        <taxon>Pseudonocardiales</taxon>
        <taxon>Pseudonocardiaceae</taxon>
        <taxon>Pseudonocardia</taxon>
    </lineage>
</organism>
<comment type="caution">
    <text evidence="2">The sequence shown here is derived from an EMBL/GenBank/DDBJ whole genome shotgun (WGS) entry which is preliminary data.</text>
</comment>
<proteinExistence type="predicted"/>
<gene>
    <name evidence="2" type="ORF">GCM10009613_43020</name>
</gene>
<evidence type="ECO:0000313" key="3">
    <source>
        <dbReference type="Proteomes" id="UP001501414"/>
    </source>
</evidence>
<protein>
    <submittedName>
        <fullName evidence="2">Sialic acid TRAP transporter substrate-binding protein SiaP</fullName>
    </submittedName>
</protein>